<dbReference type="Pfam" id="PF01648">
    <property type="entry name" value="ACPS"/>
    <property type="match status" value="1"/>
</dbReference>
<evidence type="ECO:0000313" key="4">
    <source>
        <dbReference type="EMBL" id="TDL36210.1"/>
    </source>
</evidence>
<dbReference type="PANTHER" id="PTHR12215:SF10">
    <property type="entry name" value="L-AMINOADIPATE-SEMIALDEHYDE DEHYDROGENASE-PHOSPHOPANTETHEINYL TRANSFERASE"/>
    <property type="match status" value="1"/>
</dbReference>
<dbReference type="InterPro" id="IPR037143">
    <property type="entry name" value="4-PPantetheinyl_Trfase_dom_sf"/>
</dbReference>
<dbReference type="GO" id="GO:0008897">
    <property type="term" value="F:holo-[acyl-carrier-protein] synthase activity"/>
    <property type="evidence" value="ECO:0007669"/>
    <property type="project" value="InterPro"/>
</dbReference>
<comment type="similarity">
    <text evidence="1">Belongs to the P-Pant transferase superfamily. Gsp/Sfp/HetI/AcpT family.</text>
</comment>
<sequence length="222" mass="23095">MAPELVVHAVPPFAVPGEAERVRRDAETVLDGPELARARAMEPEARDRFLVGRLEQRLFVASLLAVHPGRLAASYSCPSCGSGPAVSHGRPRYLLDGVPAPVAFSASRAAGWTLLAAMVGAAPGCRLGVDLEDPARTGFAGFTALALTPNEQRAVGHLSGSALLAERARLWARKEAWLKMTGEGLRTTPSAVDVLARAGIRDLVPAETGLPPGLAAAVALSG</sequence>
<feature type="domain" description="4'-phosphopantetheinyl transferase" evidence="3">
    <location>
        <begin position="127"/>
        <end position="191"/>
    </location>
</feature>
<dbReference type="Proteomes" id="UP000294621">
    <property type="component" value="Unassembled WGS sequence"/>
</dbReference>
<dbReference type="GO" id="GO:0000287">
    <property type="term" value="F:magnesium ion binding"/>
    <property type="evidence" value="ECO:0007669"/>
    <property type="project" value="InterPro"/>
</dbReference>
<reference evidence="4 5" key="1">
    <citation type="submission" date="2019-03" db="EMBL/GenBank/DDBJ databases">
        <title>Genome Sequencing and Assembly of Various Microbes Isolated from Partially Reclaimed Soil and Acid Mine Drainage (AMD) Site.</title>
        <authorList>
            <person name="Steinbock B."/>
            <person name="Bechtold R."/>
            <person name="Sevigny J.L."/>
            <person name="Thomas D."/>
            <person name="Cuthill L.R."/>
            <person name="Aveiro Johannsen E.J."/>
            <person name="Thomas K."/>
            <person name="Ghosh A."/>
        </authorList>
    </citation>
    <scope>NUCLEOTIDE SEQUENCE [LARGE SCALE GENOMIC DNA]</scope>
    <source>
        <strain evidence="4 5">S-A1</strain>
    </source>
</reference>
<keyword evidence="2 4" id="KW-0808">Transferase</keyword>
<protein>
    <submittedName>
        <fullName evidence="4">4'-phosphopantetheinyl transferase superfamily protein</fullName>
    </submittedName>
</protein>
<dbReference type="OrthoDB" id="190168at2"/>
<dbReference type="SUPFAM" id="SSF56214">
    <property type="entry name" value="4'-phosphopantetheinyl transferase"/>
    <property type="match status" value="1"/>
</dbReference>
<gene>
    <name evidence="4" type="ORF">E2R57_13285</name>
</gene>
<evidence type="ECO:0000256" key="2">
    <source>
        <dbReference type="ARBA" id="ARBA00022679"/>
    </source>
</evidence>
<dbReference type="GO" id="GO:0019878">
    <property type="term" value="P:lysine biosynthetic process via aminoadipic acid"/>
    <property type="evidence" value="ECO:0007669"/>
    <property type="project" value="TreeGrafter"/>
</dbReference>
<dbReference type="AlphaFoldDB" id="A0A4R5XWH0"/>
<name>A0A4R5XWH0_9MICC</name>
<dbReference type="GO" id="GO:0005829">
    <property type="term" value="C:cytosol"/>
    <property type="evidence" value="ECO:0007669"/>
    <property type="project" value="TreeGrafter"/>
</dbReference>
<dbReference type="RefSeq" id="WP_133349844.1">
    <property type="nucleotide sequence ID" value="NZ_SMZQ01000007.1"/>
</dbReference>
<dbReference type="STRING" id="683150.G205_16814"/>
<dbReference type="InterPro" id="IPR008278">
    <property type="entry name" value="4-PPantetheinyl_Trfase_dom"/>
</dbReference>
<dbReference type="InterPro" id="IPR050559">
    <property type="entry name" value="P-Pant_transferase_sf"/>
</dbReference>
<evidence type="ECO:0000313" key="5">
    <source>
        <dbReference type="Proteomes" id="UP000294621"/>
    </source>
</evidence>
<organism evidence="4 5">
    <name type="scientific">Arthrobacter nitrophenolicus</name>
    <dbReference type="NCBI Taxonomy" id="683150"/>
    <lineage>
        <taxon>Bacteria</taxon>
        <taxon>Bacillati</taxon>
        <taxon>Actinomycetota</taxon>
        <taxon>Actinomycetes</taxon>
        <taxon>Micrococcales</taxon>
        <taxon>Micrococcaceae</taxon>
        <taxon>Arthrobacter</taxon>
    </lineage>
</organism>
<proteinExistence type="inferred from homology"/>
<evidence type="ECO:0000256" key="1">
    <source>
        <dbReference type="ARBA" id="ARBA00010990"/>
    </source>
</evidence>
<dbReference type="PANTHER" id="PTHR12215">
    <property type="entry name" value="PHOSPHOPANTETHEINE TRANSFERASE"/>
    <property type="match status" value="1"/>
</dbReference>
<dbReference type="EMBL" id="SMZQ01000007">
    <property type="protein sequence ID" value="TDL36210.1"/>
    <property type="molecule type" value="Genomic_DNA"/>
</dbReference>
<accession>A0A4R5XWH0</accession>
<dbReference type="Gene3D" id="3.90.470.20">
    <property type="entry name" value="4'-phosphopantetheinyl transferase domain"/>
    <property type="match status" value="1"/>
</dbReference>
<comment type="caution">
    <text evidence="4">The sequence shown here is derived from an EMBL/GenBank/DDBJ whole genome shotgun (WGS) entry which is preliminary data.</text>
</comment>
<evidence type="ECO:0000259" key="3">
    <source>
        <dbReference type="Pfam" id="PF01648"/>
    </source>
</evidence>